<dbReference type="InterPro" id="IPR006311">
    <property type="entry name" value="TAT_signal"/>
</dbReference>
<organism evidence="2 3">
    <name type="scientific">Neorhizobium alkalisoli</name>
    <dbReference type="NCBI Taxonomy" id="528178"/>
    <lineage>
        <taxon>Bacteria</taxon>
        <taxon>Pseudomonadati</taxon>
        <taxon>Pseudomonadota</taxon>
        <taxon>Alphaproteobacteria</taxon>
        <taxon>Hyphomicrobiales</taxon>
        <taxon>Rhizobiaceae</taxon>
        <taxon>Rhizobium/Agrobacterium group</taxon>
        <taxon>Neorhizobium</taxon>
    </lineage>
</organism>
<comment type="caution">
    <text evidence="2">The sequence shown here is derived from an EMBL/GenBank/DDBJ whole genome shotgun (WGS) entry which is preliminary data.</text>
</comment>
<dbReference type="EMBL" id="VIWP01000010">
    <property type="protein sequence ID" value="TWF47717.1"/>
    <property type="molecule type" value="Genomic_DNA"/>
</dbReference>
<evidence type="ECO:0000313" key="2">
    <source>
        <dbReference type="EMBL" id="TWF47717.1"/>
    </source>
</evidence>
<dbReference type="InterPro" id="IPR050228">
    <property type="entry name" value="Carboxylesterase_BioH"/>
</dbReference>
<dbReference type="InterPro" id="IPR029058">
    <property type="entry name" value="AB_hydrolase_fold"/>
</dbReference>
<dbReference type="GO" id="GO:0003824">
    <property type="term" value="F:catalytic activity"/>
    <property type="evidence" value="ECO:0007669"/>
    <property type="project" value="InterPro"/>
</dbReference>
<dbReference type="PANTHER" id="PTHR43194:SF2">
    <property type="entry name" value="PEROXISOMAL MEMBRANE PROTEIN LPX1"/>
    <property type="match status" value="1"/>
</dbReference>
<dbReference type="Pfam" id="PF00561">
    <property type="entry name" value="Abhydrolase_1"/>
    <property type="match status" value="1"/>
</dbReference>
<name>A0A561QBI9_9HYPH</name>
<accession>A0A561QBI9</accession>
<feature type="domain" description="AB hydrolase-1" evidence="1">
    <location>
        <begin position="71"/>
        <end position="323"/>
    </location>
</feature>
<gene>
    <name evidence="2" type="ORF">FHW37_11013</name>
</gene>
<dbReference type="InterPro" id="IPR000639">
    <property type="entry name" value="Epox_hydrolase-like"/>
</dbReference>
<dbReference type="PANTHER" id="PTHR43194">
    <property type="entry name" value="HYDROLASE ALPHA/BETA FOLD FAMILY"/>
    <property type="match status" value="1"/>
</dbReference>
<evidence type="ECO:0000259" key="1">
    <source>
        <dbReference type="Pfam" id="PF00561"/>
    </source>
</evidence>
<reference evidence="2 3" key="1">
    <citation type="submission" date="2019-06" db="EMBL/GenBank/DDBJ databases">
        <title>Sorghum-associated microbial communities from plants grown in Nebraska, USA.</title>
        <authorList>
            <person name="Schachtman D."/>
        </authorList>
    </citation>
    <scope>NUCLEOTIDE SEQUENCE [LARGE SCALE GENOMIC DNA]</scope>
    <source>
        <strain evidence="2 3">1225</strain>
    </source>
</reference>
<dbReference type="PRINTS" id="PR00412">
    <property type="entry name" value="EPOXHYDRLASE"/>
</dbReference>
<dbReference type="Gene3D" id="3.40.50.1820">
    <property type="entry name" value="alpha/beta hydrolase"/>
    <property type="match status" value="1"/>
</dbReference>
<dbReference type="RefSeq" id="WP_432442901.1">
    <property type="nucleotide sequence ID" value="NZ_VIWP01000010.1"/>
</dbReference>
<dbReference type="PROSITE" id="PS51318">
    <property type="entry name" value="TAT"/>
    <property type="match status" value="1"/>
</dbReference>
<dbReference type="InterPro" id="IPR000073">
    <property type="entry name" value="AB_hydrolase_1"/>
</dbReference>
<dbReference type="Proteomes" id="UP000320653">
    <property type="component" value="Unassembled WGS sequence"/>
</dbReference>
<keyword evidence="3" id="KW-1185">Reference proteome</keyword>
<sequence>MVNDDMISRRSLLIAGSAGVAFSSLRLSPSNAATAAEGNAMSQGSFGTLKSIKAGVLNVGYHELGPSGGQPIILLHGFPYDIQSYVDVGPRLAAEGYRVIVPHLRGHGATTFLDAATPRSGEQAAIGQDLVDFLDALGIRKAIFAGYDWGGRAGCVAAALWPERCSGLVSVNGYLIQDIAKSNLPAPARVERGFWYQFYFQTERGRAGLDAHRRDIAEIMWHDNSPTWKFGKEVFERSAPSFDNPDYVDVVIHSYRHRLGGAPGYPDYAELEARLAAQPVITVPTVTLDGDSDGVIPATDGKASAGKFSAKRVHHVVTGVGHNLPQEAPEAFADAVMEVAALG</sequence>
<dbReference type="AlphaFoldDB" id="A0A561QBI9"/>
<proteinExistence type="predicted"/>
<evidence type="ECO:0000313" key="3">
    <source>
        <dbReference type="Proteomes" id="UP000320653"/>
    </source>
</evidence>
<protein>
    <submittedName>
        <fullName evidence="2">Pimeloyl-ACP methyl ester carboxylesterase</fullName>
    </submittedName>
</protein>
<dbReference type="SUPFAM" id="SSF53474">
    <property type="entry name" value="alpha/beta-Hydrolases"/>
    <property type="match status" value="1"/>
</dbReference>